<feature type="compositionally biased region" description="Polar residues" evidence="1">
    <location>
        <begin position="188"/>
        <end position="197"/>
    </location>
</feature>
<organism evidence="2 3">
    <name type="scientific">Zasmidium cellare</name>
    <name type="common">Wine cellar mold</name>
    <name type="synonym">Racodium cellare</name>
    <dbReference type="NCBI Taxonomy" id="395010"/>
    <lineage>
        <taxon>Eukaryota</taxon>
        <taxon>Fungi</taxon>
        <taxon>Dikarya</taxon>
        <taxon>Ascomycota</taxon>
        <taxon>Pezizomycotina</taxon>
        <taxon>Dothideomycetes</taxon>
        <taxon>Dothideomycetidae</taxon>
        <taxon>Mycosphaerellales</taxon>
        <taxon>Mycosphaerellaceae</taxon>
        <taxon>Zasmidium</taxon>
    </lineage>
</organism>
<gene>
    <name evidence="2" type="ORF">PRZ48_007577</name>
</gene>
<keyword evidence="3" id="KW-1185">Reference proteome</keyword>
<proteinExistence type="predicted"/>
<evidence type="ECO:0000313" key="3">
    <source>
        <dbReference type="Proteomes" id="UP001305779"/>
    </source>
</evidence>
<accession>A0ABR0EKM2</accession>
<reference evidence="2 3" key="1">
    <citation type="journal article" date="2023" name="G3 (Bethesda)">
        <title>A chromosome-level genome assembly of Zasmidium syzygii isolated from banana leaves.</title>
        <authorList>
            <person name="van Westerhoven A.C."/>
            <person name="Mehrabi R."/>
            <person name="Talebi R."/>
            <person name="Steentjes M.B.F."/>
            <person name="Corcolon B."/>
            <person name="Chong P.A."/>
            <person name="Kema G.H.J."/>
            <person name="Seidl M.F."/>
        </authorList>
    </citation>
    <scope>NUCLEOTIDE SEQUENCE [LARGE SCALE GENOMIC DNA]</scope>
    <source>
        <strain evidence="2 3">P124</strain>
    </source>
</reference>
<feature type="region of interest" description="Disordered" evidence="1">
    <location>
        <begin position="128"/>
        <end position="149"/>
    </location>
</feature>
<comment type="caution">
    <text evidence="2">The sequence shown here is derived from an EMBL/GenBank/DDBJ whole genome shotgun (WGS) entry which is preliminary data.</text>
</comment>
<evidence type="ECO:0000256" key="1">
    <source>
        <dbReference type="SAM" id="MobiDB-lite"/>
    </source>
</evidence>
<dbReference type="Proteomes" id="UP001305779">
    <property type="component" value="Unassembled WGS sequence"/>
</dbReference>
<protein>
    <submittedName>
        <fullName evidence="2">Uncharacterized protein</fullName>
    </submittedName>
</protein>
<feature type="region of interest" description="Disordered" evidence="1">
    <location>
        <begin position="164"/>
        <end position="245"/>
    </location>
</feature>
<dbReference type="EMBL" id="JAXOVC010000005">
    <property type="protein sequence ID" value="KAK4501768.1"/>
    <property type="molecule type" value="Genomic_DNA"/>
</dbReference>
<feature type="compositionally biased region" description="Low complexity" evidence="1">
    <location>
        <begin position="198"/>
        <end position="210"/>
    </location>
</feature>
<sequence>MSFQQLQASIEATFKAYHEETSERFRRLEQVIFSERMPFRQKEDFFPHGVFQTAPGHGGRFEHFDPSRYAPFSRMREPTPSVYFRPESILLSHVGGDYEDLECFECTYVLLQPIYVSVNNGVIINELGGGRKGYSGPPPEWTHETGFERDDNYFRDDDVVIGSNSGFAAGGSGDPGRGGEDGGDSRPNTPRSNSTVESSSGSSSSSSSVGSKKKGSVSSDDGEVAASVKDKQVKNREGGDLGQVL</sequence>
<name>A0ABR0EKM2_ZASCE</name>
<evidence type="ECO:0000313" key="2">
    <source>
        <dbReference type="EMBL" id="KAK4501768.1"/>
    </source>
</evidence>
<feature type="compositionally biased region" description="Basic and acidic residues" evidence="1">
    <location>
        <begin position="228"/>
        <end position="239"/>
    </location>
</feature>